<dbReference type="InterPro" id="IPR012640">
    <property type="entry name" value="Membr_lipoprot_lipid_attach_CS"/>
</dbReference>
<organism evidence="5 6">
    <name type="scientific">Tahibacter soli</name>
    <dbReference type="NCBI Taxonomy" id="2983605"/>
    <lineage>
        <taxon>Bacteria</taxon>
        <taxon>Pseudomonadati</taxon>
        <taxon>Pseudomonadota</taxon>
        <taxon>Gammaproteobacteria</taxon>
        <taxon>Lysobacterales</taxon>
        <taxon>Rhodanobacteraceae</taxon>
        <taxon>Tahibacter</taxon>
    </lineage>
</organism>
<dbReference type="AlphaFoldDB" id="A0A9X4BK99"/>
<feature type="chain" id="PRO_5040941495" description="Type IV secretion system putative lipoprotein virB7" evidence="4">
    <location>
        <begin position="25"/>
        <end position="361"/>
    </location>
</feature>
<evidence type="ECO:0000256" key="4">
    <source>
        <dbReference type="SAM" id="SignalP"/>
    </source>
</evidence>
<dbReference type="EMBL" id="JAOVZO020000018">
    <property type="protein sequence ID" value="MDC8014037.1"/>
    <property type="molecule type" value="Genomic_DNA"/>
</dbReference>
<feature type="signal peptide" evidence="4">
    <location>
        <begin position="1"/>
        <end position="24"/>
    </location>
</feature>
<feature type="region of interest" description="Disordered" evidence="3">
    <location>
        <begin position="145"/>
        <end position="361"/>
    </location>
</feature>
<dbReference type="RefSeq" id="WP_263541681.1">
    <property type="nucleotide sequence ID" value="NZ_JAOVZO020000018.1"/>
</dbReference>
<keyword evidence="6" id="KW-1185">Reference proteome</keyword>
<protein>
    <recommendedName>
        <fullName evidence="1">Type IV secretion system putative lipoprotein virB7</fullName>
    </recommendedName>
</protein>
<keyword evidence="2 4" id="KW-0732">Signal</keyword>
<evidence type="ECO:0000256" key="1">
    <source>
        <dbReference type="ARBA" id="ARBA00017922"/>
    </source>
</evidence>
<evidence type="ECO:0000256" key="2">
    <source>
        <dbReference type="ARBA" id="ARBA00022729"/>
    </source>
</evidence>
<sequence>MRRLLLTFVAALALAGCATQPRYAYHDDGADYYYGATTDYVPDYIAYGAYYDALWPIYHNYYDPFYAPGFRYGVTWFPTNWYGFGGGWGYPYWAYSPWRHSWYDGYYDWAYWNRHRDGHSDYHRFGSRRAESAAIASMRRDAAPINGRGAAAPSLRGGDEGRGGFAPSRGGFAGERGAGGASLRNNGRDMDGQVPTRRVGAPDRYYGEPRVQRGEGPRREAYVERGYDRGDGFRAPMNRDASAPGRYNESMPQRREAIGGPDRAWRQPTPPQRDAGFRAGSSDRGGYAPVRSGRGDGPSFRAAPVERGGAGAPMMRSAPAPTMRSAPAPAMRSAPAPAMRSAPSAPSRAPSSAGRGGEGDR</sequence>
<gene>
    <name evidence="5" type="ORF">OD750_015950</name>
</gene>
<feature type="compositionally biased region" description="Gly residues" evidence="3">
    <location>
        <begin position="171"/>
        <end position="180"/>
    </location>
</feature>
<proteinExistence type="predicted"/>
<evidence type="ECO:0000313" key="6">
    <source>
        <dbReference type="Proteomes" id="UP001139971"/>
    </source>
</evidence>
<feature type="compositionally biased region" description="Basic and acidic residues" evidence="3">
    <location>
        <begin position="205"/>
        <end position="232"/>
    </location>
</feature>
<evidence type="ECO:0000313" key="5">
    <source>
        <dbReference type="EMBL" id="MDC8014037.1"/>
    </source>
</evidence>
<accession>A0A9X4BK99</accession>
<dbReference type="PROSITE" id="PS51257">
    <property type="entry name" value="PROKAR_LIPOPROTEIN"/>
    <property type="match status" value="1"/>
</dbReference>
<comment type="caution">
    <text evidence="5">The sequence shown here is derived from an EMBL/GenBank/DDBJ whole genome shotgun (WGS) entry which is preliminary data.</text>
</comment>
<dbReference type="Proteomes" id="UP001139971">
    <property type="component" value="Unassembled WGS sequence"/>
</dbReference>
<name>A0A9X4BK99_9GAMM</name>
<evidence type="ECO:0000256" key="3">
    <source>
        <dbReference type="SAM" id="MobiDB-lite"/>
    </source>
</evidence>
<dbReference type="Pfam" id="PF08139">
    <property type="entry name" value="LPAM_1"/>
    <property type="match status" value="1"/>
</dbReference>
<reference evidence="5" key="1">
    <citation type="submission" date="2023-02" db="EMBL/GenBank/DDBJ databases">
        <title>Tahibacter soli sp. nov. isolated from soil.</title>
        <authorList>
            <person name="Baek J.H."/>
            <person name="Lee J.K."/>
            <person name="Choi D.G."/>
            <person name="Jeon C.O."/>
        </authorList>
    </citation>
    <scope>NUCLEOTIDE SEQUENCE</scope>
    <source>
        <strain evidence="5">BL</strain>
    </source>
</reference>
<feature type="compositionally biased region" description="Low complexity" evidence="3">
    <location>
        <begin position="323"/>
        <end position="353"/>
    </location>
</feature>